<gene>
    <name evidence="1" type="ORF">BDN72DRAFT_899991</name>
</gene>
<reference evidence="1 2" key="1">
    <citation type="journal article" date="2019" name="Nat. Ecol. Evol.">
        <title>Megaphylogeny resolves global patterns of mushroom evolution.</title>
        <authorList>
            <person name="Varga T."/>
            <person name="Krizsan K."/>
            <person name="Foldi C."/>
            <person name="Dima B."/>
            <person name="Sanchez-Garcia M."/>
            <person name="Sanchez-Ramirez S."/>
            <person name="Szollosi G.J."/>
            <person name="Szarkandi J.G."/>
            <person name="Papp V."/>
            <person name="Albert L."/>
            <person name="Andreopoulos W."/>
            <person name="Angelini C."/>
            <person name="Antonin V."/>
            <person name="Barry K.W."/>
            <person name="Bougher N.L."/>
            <person name="Buchanan P."/>
            <person name="Buyck B."/>
            <person name="Bense V."/>
            <person name="Catcheside P."/>
            <person name="Chovatia M."/>
            <person name="Cooper J."/>
            <person name="Damon W."/>
            <person name="Desjardin D."/>
            <person name="Finy P."/>
            <person name="Geml J."/>
            <person name="Haridas S."/>
            <person name="Hughes K."/>
            <person name="Justo A."/>
            <person name="Karasinski D."/>
            <person name="Kautmanova I."/>
            <person name="Kiss B."/>
            <person name="Kocsube S."/>
            <person name="Kotiranta H."/>
            <person name="LaButti K.M."/>
            <person name="Lechner B.E."/>
            <person name="Liimatainen K."/>
            <person name="Lipzen A."/>
            <person name="Lukacs Z."/>
            <person name="Mihaltcheva S."/>
            <person name="Morgado L.N."/>
            <person name="Niskanen T."/>
            <person name="Noordeloos M.E."/>
            <person name="Ohm R.A."/>
            <person name="Ortiz-Santana B."/>
            <person name="Ovrebo C."/>
            <person name="Racz N."/>
            <person name="Riley R."/>
            <person name="Savchenko A."/>
            <person name="Shiryaev A."/>
            <person name="Soop K."/>
            <person name="Spirin V."/>
            <person name="Szebenyi C."/>
            <person name="Tomsovsky M."/>
            <person name="Tulloss R.E."/>
            <person name="Uehling J."/>
            <person name="Grigoriev I.V."/>
            <person name="Vagvolgyi C."/>
            <person name="Papp T."/>
            <person name="Martin F.M."/>
            <person name="Miettinen O."/>
            <person name="Hibbett D.S."/>
            <person name="Nagy L.G."/>
        </authorList>
    </citation>
    <scope>NUCLEOTIDE SEQUENCE [LARGE SCALE GENOMIC DNA]</scope>
    <source>
        <strain evidence="1 2">NL-1719</strain>
    </source>
</reference>
<sequence length="839" mass="94234">MPRSPQRAPRPKEKENAATNDTLPPPAPVQGTSASNPPPPPSEPAKRYTLRSTAPKRSVVPASSQPPHKPRNQKAAQRKPATSPQPLETPQDSNPVNDPAQLAPTTPTNNTPNRQANNLKPVEPTPPTKKAAAMLSFVQNQPQQEVRRAEAREELSGHIVGPMPPKDFLDEFLPAKNLRKSNNPPKIKADVFKKMSKVSTELPMYEEWIKALEPYCGKNIVQVDSHAHVAFDQDGHKFGPDITTYYDVPEDDRPEKCTLTQADMLLEFKFHTSDDPFDDDSDNFERATEGGKKTLGQITVYATAQLARQFRTHVFSILVFPKYARLLRWDRSGVVVTGKIDLLNTKVIPEFFLRLQRATPRFRGVDGTVRPANLTPEQDQEVRAALGAESDTVLLEMTVSGRKFITADSVFFGASSPLGRATRCFRAYDLKKKKSHILKDSWRIYTRSRKPEHKIYDKLRRKKVPHIPKVEIGGDLDPSGRTHQTITQNYDREPWSKAKNRLRTFRHYRIVLQRLHGHLSSCRNIKDVVIAVRDAAEAEALAAEDALVVHRDVSYANIMVNYDENGNVEGFLIDWDMCKELDVDYGDADCTPERTGTWYFIAARLIAWGINPMPVQSRIDDVESLFHVLIYLASHFTDHGLNNNHILGGFVNNYFRTVAIQDGRSCGGQGKMTFFRASGAGIVENIKNVRLRGLIKALIPPLATRYALQDIRDSDDENGNPIQIFLDFPQEHYDNAKLLDDPKWFAKTLTMYINKAGWEKNGELVPQTVPAGPAMQASNTLSLATSAISHQDPSLAILEKRLAQKRKGDQAEVAQETVATPGTRGEPSKKRRKVNTKRR</sequence>
<dbReference type="Proteomes" id="UP000308600">
    <property type="component" value="Unassembled WGS sequence"/>
</dbReference>
<proteinExistence type="predicted"/>
<accession>A0ACD3AL69</accession>
<organism evidence="1 2">
    <name type="scientific">Pluteus cervinus</name>
    <dbReference type="NCBI Taxonomy" id="181527"/>
    <lineage>
        <taxon>Eukaryota</taxon>
        <taxon>Fungi</taxon>
        <taxon>Dikarya</taxon>
        <taxon>Basidiomycota</taxon>
        <taxon>Agaricomycotina</taxon>
        <taxon>Agaricomycetes</taxon>
        <taxon>Agaricomycetidae</taxon>
        <taxon>Agaricales</taxon>
        <taxon>Pluteineae</taxon>
        <taxon>Pluteaceae</taxon>
        <taxon>Pluteus</taxon>
    </lineage>
</organism>
<keyword evidence="2" id="KW-1185">Reference proteome</keyword>
<protein>
    <submittedName>
        <fullName evidence="1">Uncharacterized protein</fullName>
    </submittedName>
</protein>
<name>A0ACD3AL69_9AGAR</name>
<evidence type="ECO:0000313" key="2">
    <source>
        <dbReference type="Proteomes" id="UP000308600"/>
    </source>
</evidence>
<evidence type="ECO:0000313" key="1">
    <source>
        <dbReference type="EMBL" id="TFK66286.1"/>
    </source>
</evidence>
<dbReference type="EMBL" id="ML208410">
    <property type="protein sequence ID" value="TFK66286.1"/>
    <property type="molecule type" value="Genomic_DNA"/>
</dbReference>